<keyword evidence="4" id="KW-1185">Reference proteome</keyword>
<reference evidence="3" key="1">
    <citation type="submission" date="2023-07" db="EMBL/GenBank/DDBJ databases">
        <authorList>
            <person name="Aktuganov G."/>
            <person name="Boyko T."/>
            <person name="Delegan Y."/>
            <person name="Galimzianova N."/>
            <person name="Gilvanova E."/>
            <person name="Korobov V."/>
            <person name="Kuzmina L."/>
            <person name="Melentiev A."/>
            <person name="Milman P."/>
            <person name="Ryabova A."/>
            <person name="Stupak E."/>
            <person name="Yasakov T."/>
            <person name="Zharikova N."/>
            <person name="Zhurenko E."/>
        </authorList>
    </citation>
    <scope>NUCLEOTIDE SEQUENCE</scope>
    <source>
        <strain evidence="3">IB-739</strain>
    </source>
</reference>
<sequence length="167" mass="17107">MRTIIDLILSNWFIVVIAYIVLSGIVRKLRTGGQGGRGVPQPQGRAPKGGMPPFGGDGSGWPGSANPMPKAKPVQARSADSGGARPQLVDMGGRRSQAAPPPEENTAAIPAPERSSAAGAEPSSAEPPGSGESAAAAFGSLTPQDAARGVLWAEILGPPRAKRPFRR</sequence>
<keyword evidence="2" id="KW-1133">Transmembrane helix</keyword>
<comment type="caution">
    <text evidence="3">The sequence shown here is derived from an EMBL/GenBank/DDBJ whole genome shotgun (WGS) entry which is preliminary data.</text>
</comment>
<evidence type="ECO:0000256" key="1">
    <source>
        <dbReference type="SAM" id="MobiDB-lite"/>
    </source>
</evidence>
<evidence type="ECO:0000313" key="4">
    <source>
        <dbReference type="Proteomes" id="UP001168883"/>
    </source>
</evidence>
<name>A0ABT8VB91_9BACL</name>
<gene>
    <name evidence="3" type="ORF">Q3C12_14455</name>
</gene>
<dbReference type="Proteomes" id="UP001168883">
    <property type="component" value="Unassembled WGS sequence"/>
</dbReference>
<feature type="compositionally biased region" description="Low complexity" evidence="1">
    <location>
        <begin position="39"/>
        <end position="51"/>
    </location>
</feature>
<dbReference type="EMBL" id="JAUMKJ010000015">
    <property type="protein sequence ID" value="MDO3678209.1"/>
    <property type="molecule type" value="Genomic_DNA"/>
</dbReference>
<proteinExistence type="predicted"/>
<organism evidence="3 4">
    <name type="scientific">Paenibacillus ehimensis</name>
    <dbReference type="NCBI Taxonomy" id="79264"/>
    <lineage>
        <taxon>Bacteria</taxon>
        <taxon>Bacillati</taxon>
        <taxon>Bacillota</taxon>
        <taxon>Bacilli</taxon>
        <taxon>Bacillales</taxon>
        <taxon>Paenibacillaceae</taxon>
        <taxon>Paenibacillus</taxon>
    </lineage>
</organism>
<feature type="compositionally biased region" description="Low complexity" evidence="1">
    <location>
        <begin position="110"/>
        <end position="140"/>
    </location>
</feature>
<feature type="region of interest" description="Disordered" evidence="1">
    <location>
        <begin position="30"/>
        <end position="141"/>
    </location>
</feature>
<keyword evidence="2" id="KW-0472">Membrane</keyword>
<dbReference type="RefSeq" id="WP_302878773.1">
    <property type="nucleotide sequence ID" value="NZ_JAUMKJ010000015.1"/>
</dbReference>
<feature type="compositionally biased region" description="Gly residues" evidence="1">
    <location>
        <begin position="52"/>
        <end position="61"/>
    </location>
</feature>
<accession>A0ABT8VB91</accession>
<evidence type="ECO:0000256" key="2">
    <source>
        <dbReference type="SAM" id="Phobius"/>
    </source>
</evidence>
<keyword evidence="2" id="KW-0812">Transmembrane</keyword>
<feature type="transmembrane region" description="Helical" evidence="2">
    <location>
        <begin position="7"/>
        <end position="26"/>
    </location>
</feature>
<evidence type="ECO:0000313" key="3">
    <source>
        <dbReference type="EMBL" id="MDO3678209.1"/>
    </source>
</evidence>
<protein>
    <submittedName>
        <fullName evidence="3">Uncharacterized protein</fullName>
    </submittedName>
</protein>